<evidence type="ECO:0000256" key="5">
    <source>
        <dbReference type="ARBA" id="ARBA00007837"/>
    </source>
</evidence>
<dbReference type="InterPro" id="IPR015813">
    <property type="entry name" value="Pyrv/PenolPyrv_kinase-like_dom"/>
</dbReference>
<dbReference type="InterPro" id="IPR018274">
    <property type="entry name" value="PEP_util_AS"/>
</dbReference>
<dbReference type="SUPFAM" id="SSF47831">
    <property type="entry name" value="Enzyme I of the PEP:sugar phosphotransferase system HPr-binding (sub)domain"/>
    <property type="match status" value="1"/>
</dbReference>
<organism evidence="24 25">
    <name type="scientific">Bacillus glycinifermentans</name>
    <dbReference type="NCBI Taxonomy" id="1664069"/>
    <lineage>
        <taxon>Bacteria</taxon>
        <taxon>Bacillati</taxon>
        <taxon>Bacillota</taxon>
        <taxon>Bacilli</taxon>
        <taxon>Bacillales</taxon>
        <taxon>Bacillaceae</taxon>
        <taxon>Bacillus</taxon>
    </lineage>
</organism>
<comment type="similarity">
    <text evidence="5 17">Belongs to the PEP-utilizing enzyme family.</text>
</comment>
<dbReference type="FunFam" id="1.10.274.10:FF:000001">
    <property type="entry name" value="Phosphoenolpyruvate-protein phosphotransferase"/>
    <property type="match status" value="1"/>
</dbReference>
<comment type="cofactor">
    <cofactor evidence="2 17 20">
        <name>Mg(2+)</name>
        <dbReference type="ChEBI" id="CHEBI:18420"/>
    </cofactor>
</comment>
<comment type="function">
    <text evidence="3 17">General (non sugar-specific) component of the phosphoenolpyruvate-dependent sugar phosphotransferase system (sugar PTS). This major carbohydrate active-transport system catalyzes the phosphorylation of incoming sugar substrates concomitantly with their translocation across the cell membrane. Enzyme I transfers the phosphoryl group from phosphoenolpyruvate (PEP) to the phosphoryl carrier protein (HPr).</text>
</comment>
<dbReference type="NCBIfam" id="TIGR01417">
    <property type="entry name" value="PTS_I_fam"/>
    <property type="match status" value="1"/>
</dbReference>
<dbReference type="GeneID" id="82852667"/>
<feature type="binding site" evidence="19">
    <location>
        <position position="332"/>
    </location>
    <ligand>
        <name>phosphoenolpyruvate</name>
        <dbReference type="ChEBI" id="CHEBI:58702"/>
    </ligand>
</feature>
<feature type="binding site" evidence="20">
    <location>
        <position position="431"/>
    </location>
    <ligand>
        <name>Mg(2+)</name>
        <dbReference type="ChEBI" id="CHEBI:18420"/>
    </ligand>
</feature>
<dbReference type="GO" id="GO:0005737">
    <property type="term" value="C:cytoplasm"/>
    <property type="evidence" value="ECO:0007669"/>
    <property type="project" value="UniProtKB-SubCell"/>
</dbReference>
<feature type="domain" description="PEP-utilising enzyme C-terminal" evidence="22">
    <location>
        <begin position="250"/>
        <end position="540"/>
    </location>
</feature>
<accession>A0AAJ3YX45</accession>
<dbReference type="Proteomes" id="UP000288675">
    <property type="component" value="Chromosome"/>
</dbReference>
<evidence type="ECO:0000256" key="16">
    <source>
        <dbReference type="ARBA" id="ARBA00033235"/>
    </source>
</evidence>
<dbReference type="GO" id="GO:0008965">
    <property type="term" value="F:phosphoenolpyruvate-protein phosphotransferase activity"/>
    <property type="evidence" value="ECO:0007669"/>
    <property type="project" value="UniProtKB-EC"/>
</dbReference>
<evidence type="ECO:0000256" key="13">
    <source>
        <dbReference type="ARBA" id="ARBA00022723"/>
    </source>
</evidence>
<keyword evidence="14 17" id="KW-0418">Kinase</keyword>
<evidence type="ECO:0000256" key="8">
    <source>
        <dbReference type="ARBA" id="ARBA00022448"/>
    </source>
</evidence>
<dbReference type="SUPFAM" id="SSF51621">
    <property type="entry name" value="Phosphoenolpyruvate/pyruvate domain"/>
    <property type="match status" value="1"/>
</dbReference>
<dbReference type="PRINTS" id="PR01736">
    <property type="entry name" value="PHPHTRNFRASE"/>
</dbReference>
<comment type="catalytic activity">
    <reaction evidence="1 17">
        <text>L-histidyl-[protein] + phosphoenolpyruvate = N(pros)-phospho-L-histidyl-[protein] + pyruvate</text>
        <dbReference type="Rhea" id="RHEA:23880"/>
        <dbReference type="Rhea" id="RHEA-COMP:9745"/>
        <dbReference type="Rhea" id="RHEA-COMP:9746"/>
        <dbReference type="ChEBI" id="CHEBI:15361"/>
        <dbReference type="ChEBI" id="CHEBI:29979"/>
        <dbReference type="ChEBI" id="CHEBI:58702"/>
        <dbReference type="ChEBI" id="CHEBI:64837"/>
        <dbReference type="EC" id="2.7.3.9"/>
    </reaction>
</comment>
<dbReference type="AlphaFoldDB" id="A0AAJ3YX45"/>
<evidence type="ECO:0000256" key="11">
    <source>
        <dbReference type="ARBA" id="ARBA00022679"/>
    </source>
</evidence>
<evidence type="ECO:0000256" key="7">
    <source>
        <dbReference type="ARBA" id="ARBA00016544"/>
    </source>
</evidence>
<protein>
    <recommendedName>
        <fullName evidence="7 17">Phosphoenolpyruvate-protein phosphotransferase</fullName>
        <ecNumber evidence="6 17">2.7.3.9</ecNumber>
    </recommendedName>
    <alternativeName>
        <fullName evidence="16 17">Phosphotransferase system, enzyme I</fullName>
    </alternativeName>
</protein>
<evidence type="ECO:0000313" key="24">
    <source>
        <dbReference type="EMBL" id="QAT64894.1"/>
    </source>
</evidence>
<reference evidence="24 25" key="1">
    <citation type="submission" date="2019-01" db="EMBL/GenBank/DDBJ databases">
        <title>Genome sequence of Bacillus glycinifermentans SRCM103574.</title>
        <authorList>
            <person name="Kong H.-J."/>
            <person name="Jeong S.-Y."/>
            <person name="Jeong D.-Y."/>
        </authorList>
    </citation>
    <scope>NUCLEOTIDE SEQUENCE [LARGE SCALE GENOMIC DNA]</scope>
    <source>
        <strain evidence="24 25">SRCM103574</strain>
    </source>
</reference>
<dbReference type="GO" id="GO:0009401">
    <property type="term" value="P:phosphoenolpyruvate-dependent sugar phosphotransferase system"/>
    <property type="evidence" value="ECO:0007669"/>
    <property type="project" value="UniProtKB-KW"/>
</dbReference>
<keyword evidence="15 17" id="KW-0460">Magnesium</keyword>
<evidence type="ECO:0000256" key="9">
    <source>
        <dbReference type="ARBA" id="ARBA00022490"/>
    </source>
</evidence>
<keyword evidence="13 17" id="KW-0479">Metal-binding</keyword>
<dbReference type="PIRSF" id="PIRSF000732">
    <property type="entry name" value="PTS_enzyme_I"/>
    <property type="match status" value="1"/>
</dbReference>
<dbReference type="EC" id="2.7.3.9" evidence="6 17"/>
<sequence length="572" mass="63625">MLELKGIGASAGIAIAKAYRLEEPDLTVEKKNISDFEAEVNRFDQAIEDSKKELETIKSHALKELGEDKAEIFSAHLLVLSDPELLNPVKDKIKSDSVNAEFALKETADMFVSMFESMDNEYMKERAADIRDVTKRVTGHLLGVDIPNPSLISEEVVIVAGDLTPSDTAQLNRRFVKGFTTDIGGRTSHSAIMARSLEIPAVVGTKAATKEIQNGVTVIVDGINGDVIVDPSQEIIAQYEQKHQKFLEQKAEWAKLVNEPTVTKDGHHVELAANIGTPDDVKGVLENGGEAVGLYRTEFLYMGRDQLPTEEEQFDAYKTVLERMEGKSVVVRTLDIGGDKELPYLELPKEMNPFLGYRAIRLCLDEQEIFRTQLRALLRASTYGNLKIMFPMIATVNEFKEAKAILLEEKEKLQSEGHKVSDDIEVGMMVEIPSTAVIADQFAKEVDFFSIGTNDLIQYTMAADRMNERVSYLYQPYNPAILRLITLVIEAAHKEGKWVGMCGEMAGDEIAIPILLGLGLDEFSMSATSILPARTQISKLSKKEAESFKEQILSMSTTEEVVQFVKDTFKLS</sequence>
<dbReference type="InterPro" id="IPR006318">
    <property type="entry name" value="PTS_EI-like"/>
</dbReference>
<proteinExistence type="inferred from homology"/>
<evidence type="ECO:0000256" key="20">
    <source>
        <dbReference type="PIRSR" id="PIRSR000732-3"/>
    </source>
</evidence>
<dbReference type="InterPro" id="IPR023151">
    <property type="entry name" value="PEP_util_CS"/>
</dbReference>
<feature type="active site" description="Tele-phosphohistidine intermediate" evidence="18">
    <location>
        <position position="189"/>
    </location>
</feature>
<comment type="subcellular location">
    <subcellularLocation>
        <location evidence="4 17">Cytoplasm</location>
    </subcellularLocation>
</comment>
<keyword evidence="11 17" id="KW-0808">Transferase</keyword>
<evidence type="ECO:0000256" key="15">
    <source>
        <dbReference type="ARBA" id="ARBA00022842"/>
    </source>
</evidence>
<evidence type="ECO:0000256" key="12">
    <source>
        <dbReference type="ARBA" id="ARBA00022683"/>
    </source>
</evidence>
<dbReference type="GO" id="GO:0016301">
    <property type="term" value="F:kinase activity"/>
    <property type="evidence" value="ECO:0007669"/>
    <property type="project" value="UniProtKB-KW"/>
</dbReference>
<dbReference type="Pfam" id="PF05524">
    <property type="entry name" value="PEP-utilisers_N"/>
    <property type="match status" value="1"/>
</dbReference>
<dbReference type="GO" id="GO:0046872">
    <property type="term" value="F:metal ion binding"/>
    <property type="evidence" value="ECO:0007669"/>
    <property type="project" value="UniProtKB-KW"/>
</dbReference>
<dbReference type="InterPro" id="IPR000121">
    <property type="entry name" value="PEP_util_C"/>
</dbReference>
<evidence type="ECO:0000259" key="22">
    <source>
        <dbReference type="Pfam" id="PF02896"/>
    </source>
</evidence>
<evidence type="ECO:0000256" key="1">
    <source>
        <dbReference type="ARBA" id="ARBA00000683"/>
    </source>
</evidence>
<evidence type="ECO:0000256" key="4">
    <source>
        <dbReference type="ARBA" id="ARBA00004496"/>
    </source>
</evidence>
<feature type="binding site" evidence="19">
    <location>
        <position position="465"/>
    </location>
    <ligand>
        <name>phosphoenolpyruvate</name>
        <dbReference type="ChEBI" id="CHEBI:58702"/>
    </ligand>
</feature>
<dbReference type="PROSITE" id="PS00370">
    <property type="entry name" value="PEP_ENZYMES_PHOS_SITE"/>
    <property type="match status" value="1"/>
</dbReference>
<keyword evidence="9 17" id="KW-0963">Cytoplasm</keyword>
<dbReference type="Pfam" id="PF02896">
    <property type="entry name" value="PEP-utilizers_C"/>
    <property type="match status" value="1"/>
</dbReference>
<evidence type="ECO:0000256" key="19">
    <source>
        <dbReference type="PIRSR" id="PIRSR000732-2"/>
    </source>
</evidence>
<dbReference type="PROSITE" id="PS00742">
    <property type="entry name" value="PEP_ENZYMES_2"/>
    <property type="match status" value="1"/>
</dbReference>
<dbReference type="Gene3D" id="3.20.20.60">
    <property type="entry name" value="Phosphoenolpyruvate-binding domains"/>
    <property type="match status" value="1"/>
</dbReference>
<feature type="domain" description="Phosphotransferase system enzyme I N-terminal" evidence="23">
    <location>
        <begin position="5"/>
        <end position="126"/>
    </location>
</feature>
<gene>
    <name evidence="24" type="primary">ptsP</name>
    <name evidence="24" type="ORF">EQZ20_08235</name>
</gene>
<evidence type="ECO:0000256" key="3">
    <source>
        <dbReference type="ARBA" id="ARBA00002728"/>
    </source>
</evidence>
<feature type="domain" description="PEP-utilising enzyme mobile" evidence="21">
    <location>
        <begin position="153"/>
        <end position="225"/>
    </location>
</feature>
<evidence type="ECO:0000259" key="21">
    <source>
        <dbReference type="Pfam" id="PF00391"/>
    </source>
</evidence>
<dbReference type="InterPro" id="IPR036637">
    <property type="entry name" value="Phosphohistidine_dom_sf"/>
</dbReference>
<dbReference type="InterPro" id="IPR008279">
    <property type="entry name" value="PEP-util_enz_mobile_dom"/>
</dbReference>
<dbReference type="Gene3D" id="1.10.274.10">
    <property type="entry name" value="PtsI, HPr-binding domain"/>
    <property type="match status" value="1"/>
</dbReference>
<dbReference type="PANTHER" id="PTHR46244">
    <property type="entry name" value="PHOSPHOENOLPYRUVATE-PROTEIN PHOSPHOTRANSFERASE"/>
    <property type="match status" value="1"/>
</dbReference>
<evidence type="ECO:0000256" key="10">
    <source>
        <dbReference type="ARBA" id="ARBA00022597"/>
    </source>
</evidence>
<dbReference type="RefSeq" id="WP_046132446.1">
    <property type="nucleotide sequence ID" value="NZ_CP035232.1"/>
</dbReference>
<dbReference type="KEGG" id="bgy:BGLY_1591"/>
<dbReference type="PANTHER" id="PTHR46244:SF3">
    <property type="entry name" value="PHOSPHOENOLPYRUVATE-PROTEIN PHOSPHOTRANSFERASE"/>
    <property type="match status" value="1"/>
</dbReference>
<feature type="binding site" evidence="19">
    <location>
        <position position="296"/>
    </location>
    <ligand>
        <name>phosphoenolpyruvate</name>
        <dbReference type="ChEBI" id="CHEBI:58702"/>
    </ligand>
</feature>
<dbReference type="FunFam" id="3.20.20.60:FF:000007">
    <property type="entry name" value="Phosphoenolpyruvate-protein phosphotransferase"/>
    <property type="match status" value="1"/>
</dbReference>
<evidence type="ECO:0000259" key="23">
    <source>
        <dbReference type="Pfam" id="PF05524"/>
    </source>
</evidence>
<evidence type="ECO:0000256" key="14">
    <source>
        <dbReference type="ARBA" id="ARBA00022777"/>
    </source>
</evidence>
<keyword evidence="8 17" id="KW-0813">Transport</keyword>
<evidence type="ECO:0000313" key="25">
    <source>
        <dbReference type="Proteomes" id="UP000288675"/>
    </source>
</evidence>
<dbReference type="Pfam" id="PF00391">
    <property type="entry name" value="PEP-utilizers"/>
    <property type="match status" value="1"/>
</dbReference>
<evidence type="ECO:0000256" key="2">
    <source>
        <dbReference type="ARBA" id="ARBA00001946"/>
    </source>
</evidence>
<keyword evidence="10 17" id="KW-0762">Sugar transport</keyword>
<evidence type="ECO:0000256" key="17">
    <source>
        <dbReference type="PIRNR" id="PIRNR000732"/>
    </source>
</evidence>
<dbReference type="EMBL" id="CP035232">
    <property type="protein sequence ID" value="QAT64894.1"/>
    <property type="molecule type" value="Genomic_DNA"/>
</dbReference>
<dbReference type="Gene3D" id="3.50.30.10">
    <property type="entry name" value="Phosphohistidine domain"/>
    <property type="match status" value="1"/>
</dbReference>
<feature type="binding site" evidence="19">
    <location>
        <begin position="454"/>
        <end position="455"/>
    </location>
    <ligand>
        <name>phosphoenolpyruvate</name>
        <dbReference type="ChEBI" id="CHEBI:58702"/>
    </ligand>
</feature>
<evidence type="ECO:0000256" key="18">
    <source>
        <dbReference type="PIRSR" id="PIRSR000732-1"/>
    </source>
</evidence>
<dbReference type="SUPFAM" id="SSF52009">
    <property type="entry name" value="Phosphohistidine domain"/>
    <property type="match status" value="1"/>
</dbReference>
<keyword evidence="12 17" id="KW-0598">Phosphotransferase system</keyword>
<dbReference type="InterPro" id="IPR036618">
    <property type="entry name" value="PtsI_HPr-bd_sf"/>
</dbReference>
<feature type="binding site" evidence="20">
    <location>
        <position position="455"/>
    </location>
    <ligand>
        <name>Mg(2+)</name>
        <dbReference type="ChEBI" id="CHEBI:18420"/>
    </ligand>
</feature>
<name>A0AAJ3YX45_9BACI</name>
<dbReference type="InterPro" id="IPR008731">
    <property type="entry name" value="PTS_EIN"/>
</dbReference>
<dbReference type="InterPro" id="IPR050499">
    <property type="entry name" value="PEP-utilizing_PTS_enzyme"/>
</dbReference>
<evidence type="ECO:0000256" key="6">
    <source>
        <dbReference type="ARBA" id="ARBA00012232"/>
    </source>
</evidence>
<dbReference type="InterPro" id="IPR040442">
    <property type="entry name" value="Pyrv_kinase-like_dom_sf"/>
</dbReference>
<feature type="active site" description="Proton donor" evidence="18">
    <location>
        <position position="502"/>
    </location>
</feature>
<dbReference type="InterPro" id="IPR024692">
    <property type="entry name" value="PTS_EI"/>
</dbReference>